<organism evidence="1">
    <name type="scientific">Arundo donax</name>
    <name type="common">Giant reed</name>
    <name type="synonym">Donax arundinaceus</name>
    <dbReference type="NCBI Taxonomy" id="35708"/>
    <lineage>
        <taxon>Eukaryota</taxon>
        <taxon>Viridiplantae</taxon>
        <taxon>Streptophyta</taxon>
        <taxon>Embryophyta</taxon>
        <taxon>Tracheophyta</taxon>
        <taxon>Spermatophyta</taxon>
        <taxon>Magnoliopsida</taxon>
        <taxon>Liliopsida</taxon>
        <taxon>Poales</taxon>
        <taxon>Poaceae</taxon>
        <taxon>PACMAD clade</taxon>
        <taxon>Arundinoideae</taxon>
        <taxon>Arundineae</taxon>
        <taxon>Arundo</taxon>
    </lineage>
</organism>
<reference evidence="1" key="2">
    <citation type="journal article" date="2015" name="Data Brief">
        <title>Shoot transcriptome of the giant reed, Arundo donax.</title>
        <authorList>
            <person name="Barrero R.A."/>
            <person name="Guerrero F.D."/>
            <person name="Moolhuijzen P."/>
            <person name="Goolsby J.A."/>
            <person name="Tidwell J."/>
            <person name="Bellgard S.E."/>
            <person name="Bellgard M.I."/>
        </authorList>
    </citation>
    <scope>NUCLEOTIDE SEQUENCE</scope>
    <source>
        <tissue evidence="1">Shoot tissue taken approximately 20 cm above the soil surface</tissue>
    </source>
</reference>
<reference evidence="1" key="1">
    <citation type="submission" date="2014-09" db="EMBL/GenBank/DDBJ databases">
        <authorList>
            <person name="Magalhaes I.L.F."/>
            <person name="Oliveira U."/>
            <person name="Santos F.R."/>
            <person name="Vidigal T.H.D.A."/>
            <person name="Brescovit A.D."/>
            <person name="Santos A.J."/>
        </authorList>
    </citation>
    <scope>NUCLEOTIDE SEQUENCE</scope>
    <source>
        <tissue evidence="1">Shoot tissue taken approximately 20 cm above the soil surface</tissue>
    </source>
</reference>
<evidence type="ECO:0000313" key="1">
    <source>
        <dbReference type="EMBL" id="JAE19528.1"/>
    </source>
</evidence>
<proteinExistence type="predicted"/>
<name>A0A0A9GFV5_ARUDO</name>
<protein>
    <submittedName>
        <fullName evidence="1">Uncharacterized protein</fullName>
    </submittedName>
</protein>
<sequence>MRSNNLHASSKHRHLAYIDSNVLATATSGSKPHFTAREWSCIPDSKSASAAHTDTKHASVAKLGMQPDAIMFRNSPTAPDTSPPLMHPSIITFHRTQSRSAIPSNTPRATLRRPASAYILMSALPTYMSPPRPIPRAVRCTRRPSATAPSAAHDLTT</sequence>
<dbReference type="EMBL" id="GBRH01178368">
    <property type="protein sequence ID" value="JAE19528.1"/>
    <property type="molecule type" value="Transcribed_RNA"/>
</dbReference>
<dbReference type="AlphaFoldDB" id="A0A0A9GFV5"/>
<accession>A0A0A9GFV5</accession>